<evidence type="ECO:0000259" key="11">
    <source>
        <dbReference type="PROSITE" id="PS50884"/>
    </source>
</evidence>
<dbReference type="PANTHER" id="PTHR31992:SF339">
    <property type="entry name" value="DOF ZINC FINGER PROTEIN"/>
    <property type="match status" value="1"/>
</dbReference>
<evidence type="ECO:0000256" key="8">
    <source>
        <dbReference type="PROSITE-ProRule" id="PRU00071"/>
    </source>
</evidence>
<evidence type="ECO:0000256" key="1">
    <source>
        <dbReference type="ARBA" id="ARBA00022723"/>
    </source>
</evidence>
<evidence type="ECO:0000256" key="7">
    <source>
        <dbReference type="ARBA" id="ARBA00023242"/>
    </source>
</evidence>
<keyword evidence="5 8" id="KW-0238">DNA-binding</keyword>
<evidence type="ECO:0000256" key="2">
    <source>
        <dbReference type="ARBA" id="ARBA00022771"/>
    </source>
</evidence>
<keyword evidence="13" id="KW-1185">Reference proteome</keyword>
<dbReference type="Proteomes" id="UP000095767">
    <property type="component" value="Unassembled WGS sequence"/>
</dbReference>
<gene>
    <name evidence="12" type="ORF">BAE44_0007368</name>
</gene>
<reference evidence="12 13" key="1">
    <citation type="submission" date="2016-09" db="EMBL/GenBank/DDBJ databases">
        <title>The draft genome of Dichanthelium oligosanthes: A C3 panicoid grass species.</title>
        <authorList>
            <person name="Studer A.J."/>
            <person name="Schnable J.C."/>
            <person name="Brutnell T.P."/>
        </authorList>
    </citation>
    <scope>NUCLEOTIDE SEQUENCE [LARGE SCALE GENOMIC DNA]</scope>
    <source>
        <strain evidence="13">cv. Kellogg 1175</strain>
        <tissue evidence="12">Leaf</tissue>
    </source>
</reference>
<dbReference type="GO" id="GO:0003677">
    <property type="term" value="F:DNA binding"/>
    <property type="evidence" value="ECO:0007669"/>
    <property type="project" value="UniProtKB-UniRule"/>
</dbReference>
<evidence type="ECO:0000256" key="5">
    <source>
        <dbReference type="ARBA" id="ARBA00023125"/>
    </source>
</evidence>
<dbReference type="STRING" id="888268.A0A1E5W2J7"/>
<comment type="function">
    <text evidence="9">Transcription factor that binds specifically to a 5'-AA[AG]G-3' consensus core sequence.</text>
</comment>
<sequence>MHELQSIQGLAGRLFGGGAAANGLLRRHGGSAAVQWEAAEVRCPRCDSPNTKFCYYNNYNLAQPRHFCKACRRYWTKGGHLRNVPVGGGCRKPKPKRPAAVDGSSNNGVHGAHRDGKTPRSGCGGASSSSTPAADGDAPPVSSAFSAVTEPSGPTIISGGFVEASAGTGHFAAGDTRTLLVPPPAPMFADQAAVFASLFASPRPLPAFFSSSAQAQLKAEEHVASLLAEQQSPASPAAAAGTAPPFSGRSDGALAAGASDWPTAASDTGIFELTGGIAGDVSLPAYWNTGSWTDPDPDPTIYLP</sequence>
<dbReference type="PANTHER" id="PTHR31992">
    <property type="entry name" value="DOF ZINC FINGER PROTEIN DOF1.4-RELATED"/>
    <property type="match status" value="1"/>
</dbReference>
<dbReference type="Pfam" id="PF02701">
    <property type="entry name" value="Zn_ribbon_Dof"/>
    <property type="match status" value="1"/>
</dbReference>
<dbReference type="EMBL" id="LWDX02023029">
    <property type="protein sequence ID" value="OEL31613.1"/>
    <property type="molecule type" value="Genomic_DNA"/>
</dbReference>
<keyword evidence="6 9" id="KW-0804">Transcription</keyword>
<feature type="domain" description="Dof-type" evidence="11">
    <location>
        <begin position="41"/>
        <end position="95"/>
    </location>
</feature>
<keyword evidence="1 9" id="KW-0479">Metal-binding</keyword>
<evidence type="ECO:0000256" key="10">
    <source>
        <dbReference type="SAM" id="MobiDB-lite"/>
    </source>
</evidence>
<dbReference type="AlphaFoldDB" id="A0A1E5W2J7"/>
<keyword evidence="7 8" id="KW-0539">Nucleus</keyword>
<comment type="caution">
    <text evidence="12">The sequence shown here is derived from an EMBL/GenBank/DDBJ whole genome shotgun (WGS) entry which is preliminary data.</text>
</comment>
<dbReference type="InterPro" id="IPR003851">
    <property type="entry name" value="Znf_Dof"/>
</dbReference>
<dbReference type="GO" id="GO:0005634">
    <property type="term" value="C:nucleus"/>
    <property type="evidence" value="ECO:0007669"/>
    <property type="project" value="UniProtKB-SubCell"/>
</dbReference>
<evidence type="ECO:0000313" key="13">
    <source>
        <dbReference type="Proteomes" id="UP000095767"/>
    </source>
</evidence>
<organism evidence="12 13">
    <name type="scientific">Dichanthelium oligosanthes</name>
    <dbReference type="NCBI Taxonomy" id="888268"/>
    <lineage>
        <taxon>Eukaryota</taxon>
        <taxon>Viridiplantae</taxon>
        <taxon>Streptophyta</taxon>
        <taxon>Embryophyta</taxon>
        <taxon>Tracheophyta</taxon>
        <taxon>Spermatophyta</taxon>
        <taxon>Magnoliopsida</taxon>
        <taxon>Liliopsida</taxon>
        <taxon>Poales</taxon>
        <taxon>Poaceae</taxon>
        <taxon>PACMAD clade</taxon>
        <taxon>Panicoideae</taxon>
        <taxon>Panicodae</taxon>
        <taxon>Paniceae</taxon>
        <taxon>Dichantheliinae</taxon>
        <taxon>Dichanthelium</taxon>
    </lineage>
</organism>
<dbReference type="InterPro" id="IPR045174">
    <property type="entry name" value="Dof"/>
</dbReference>
<dbReference type="PROSITE" id="PS50884">
    <property type="entry name" value="ZF_DOF_2"/>
    <property type="match status" value="1"/>
</dbReference>
<keyword evidence="3 9" id="KW-0862">Zinc</keyword>
<dbReference type="GO" id="GO:0008270">
    <property type="term" value="F:zinc ion binding"/>
    <property type="evidence" value="ECO:0007669"/>
    <property type="project" value="UniProtKB-KW"/>
</dbReference>
<accession>A0A1E5W2J7</accession>
<dbReference type="OrthoDB" id="1927254at2759"/>
<evidence type="ECO:0000256" key="6">
    <source>
        <dbReference type="ARBA" id="ARBA00023163"/>
    </source>
</evidence>
<name>A0A1E5W2J7_9POAL</name>
<evidence type="ECO:0000256" key="4">
    <source>
        <dbReference type="ARBA" id="ARBA00023015"/>
    </source>
</evidence>
<keyword evidence="2 8" id="KW-0863">Zinc-finger</keyword>
<dbReference type="PROSITE" id="PS01361">
    <property type="entry name" value="ZF_DOF_1"/>
    <property type="match status" value="1"/>
</dbReference>
<proteinExistence type="predicted"/>
<feature type="region of interest" description="Disordered" evidence="10">
    <location>
        <begin position="85"/>
        <end position="147"/>
    </location>
</feature>
<keyword evidence="4 9" id="KW-0805">Transcription regulation</keyword>
<evidence type="ECO:0000256" key="9">
    <source>
        <dbReference type="RuleBase" id="RU369094"/>
    </source>
</evidence>
<comment type="subcellular location">
    <subcellularLocation>
        <location evidence="8 9">Nucleus</location>
    </subcellularLocation>
</comment>
<evidence type="ECO:0000313" key="12">
    <source>
        <dbReference type="EMBL" id="OEL31613.1"/>
    </source>
</evidence>
<protein>
    <recommendedName>
        <fullName evidence="9">Dof zinc finger protein</fullName>
    </recommendedName>
</protein>
<dbReference type="GO" id="GO:0003700">
    <property type="term" value="F:DNA-binding transcription factor activity"/>
    <property type="evidence" value="ECO:0007669"/>
    <property type="project" value="UniProtKB-UniRule"/>
</dbReference>
<evidence type="ECO:0000256" key="3">
    <source>
        <dbReference type="ARBA" id="ARBA00022833"/>
    </source>
</evidence>